<dbReference type="InterPro" id="IPR002575">
    <property type="entry name" value="Aminoglycoside_PTrfase"/>
</dbReference>
<dbReference type="Gene3D" id="3.90.1200.10">
    <property type="match status" value="1"/>
</dbReference>
<keyword evidence="2" id="KW-0418">Kinase</keyword>
<dbReference type="Pfam" id="PF01636">
    <property type="entry name" value="APH"/>
    <property type="match status" value="1"/>
</dbReference>
<evidence type="ECO:0000259" key="1">
    <source>
        <dbReference type="Pfam" id="PF01636"/>
    </source>
</evidence>
<proteinExistence type="predicted"/>
<organism evidence="2 3">
    <name type="scientific">Corynascus novoguineensis</name>
    <dbReference type="NCBI Taxonomy" id="1126955"/>
    <lineage>
        <taxon>Eukaryota</taxon>
        <taxon>Fungi</taxon>
        <taxon>Dikarya</taxon>
        <taxon>Ascomycota</taxon>
        <taxon>Pezizomycotina</taxon>
        <taxon>Sordariomycetes</taxon>
        <taxon>Sordariomycetidae</taxon>
        <taxon>Sordariales</taxon>
        <taxon>Chaetomiaceae</taxon>
        <taxon>Corynascus</taxon>
    </lineage>
</organism>
<name>A0AAN7CMB4_9PEZI</name>
<keyword evidence="2" id="KW-0808">Transferase</keyword>
<feature type="domain" description="Aminoglycoside phosphotransferase" evidence="1">
    <location>
        <begin position="136"/>
        <end position="353"/>
    </location>
</feature>
<comment type="caution">
    <text evidence="2">The sequence shown here is derived from an EMBL/GenBank/DDBJ whole genome shotgun (WGS) entry which is preliminary data.</text>
</comment>
<reference evidence="2" key="2">
    <citation type="submission" date="2023-05" db="EMBL/GenBank/DDBJ databases">
        <authorList>
            <consortium name="Lawrence Berkeley National Laboratory"/>
            <person name="Steindorff A."/>
            <person name="Hensen N."/>
            <person name="Bonometti L."/>
            <person name="Westerberg I."/>
            <person name="Brannstrom I.O."/>
            <person name="Guillou S."/>
            <person name="Cros-Aarteil S."/>
            <person name="Calhoun S."/>
            <person name="Haridas S."/>
            <person name="Kuo A."/>
            <person name="Mondo S."/>
            <person name="Pangilinan J."/>
            <person name="Riley R."/>
            <person name="Labutti K."/>
            <person name="Andreopoulos B."/>
            <person name="Lipzen A."/>
            <person name="Chen C."/>
            <person name="Yanf M."/>
            <person name="Daum C."/>
            <person name="Ng V."/>
            <person name="Clum A."/>
            <person name="Ohm R."/>
            <person name="Martin F."/>
            <person name="Silar P."/>
            <person name="Natvig D."/>
            <person name="Lalanne C."/>
            <person name="Gautier V."/>
            <person name="Ament-Velasquez S.L."/>
            <person name="Kruys A."/>
            <person name="Hutchinson M.I."/>
            <person name="Powell A.J."/>
            <person name="Barry K."/>
            <person name="Miller A.N."/>
            <person name="Grigoriev I.V."/>
            <person name="Debuchy R."/>
            <person name="Gladieux P."/>
            <person name="Thoren M.H."/>
            <person name="Johannesson H."/>
        </authorList>
    </citation>
    <scope>NUCLEOTIDE SEQUENCE</scope>
    <source>
        <strain evidence="2">CBS 359.72</strain>
    </source>
</reference>
<dbReference type="GO" id="GO:0016301">
    <property type="term" value="F:kinase activity"/>
    <property type="evidence" value="ECO:0007669"/>
    <property type="project" value="UniProtKB-KW"/>
</dbReference>
<dbReference type="InterPro" id="IPR011009">
    <property type="entry name" value="Kinase-like_dom_sf"/>
</dbReference>
<keyword evidence="3" id="KW-1185">Reference proteome</keyword>
<dbReference type="CDD" id="cd05120">
    <property type="entry name" value="APH_ChoK_like"/>
    <property type="match status" value="1"/>
</dbReference>
<evidence type="ECO:0000313" key="2">
    <source>
        <dbReference type="EMBL" id="KAK4243682.1"/>
    </source>
</evidence>
<dbReference type="EMBL" id="MU857790">
    <property type="protein sequence ID" value="KAK4243682.1"/>
    <property type="molecule type" value="Genomic_DNA"/>
</dbReference>
<protein>
    <submittedName>
        <fullName evidence="2">Kinase-like domain-containing protein</fullName>
    </submittedName>
</protein>
<gene>
    <name evidence="2" type="ORF">C7999DRAFT_18003</name>
</gene>
<dbReference type="InterPro" id="IPR051678">
    <property type="entry name" value="AGP_Transferase"/>
</dbReference>
<dbReference type="PANTHER" id="PTHR21310">
    <property type="entry name" value="AMINOGLYCOSIDE PHOSPHOTRANSFERASE-RELATED-RELATED"/>
    <property type="match status" value="1"/>
</dbReference>
<sequence length="376" mass="42688">MVLVLKAFCCGGGGQASRTWSNLFLKFAASVQPSSSEEWSVLEFLGSWYHSTIVATLRQDVNSDARLDNTTMAAVTVPTLPYFCDPGELPGPLPSLDEIVAADQTFPGNSDYGYQRVALVREKFVVKYGVSPWVSENEGHALLLLAKYPSIPVPRLYAMYREGDRLFLIMEFKEGTQLSTVWDGLSEHDKLDITSQLRNIFTQVRKIPSPGVFSNVAGGPLRHRFFMSAEPTPQINGPFQNEMDFSMAMAIRSRKNWESNGYKPWTSEFLERHLPTALAGHNSVFTHDDIQRKNILVSMDVASADNRNPDESGRKWRVMAVLDWENAGWYPSYWEYAAAFVDFVWDDDWPEKFERIVDPCPLEAGLLRFVRQDLDY</sequence>
<reference evidence="2" key="1">
    <citation type="journal article" date="2023" name="Mol. Phylogenet. Evol.">
        <title>Genome-scale phylogeny and comparative genomics of the fungal order Sordariales.</title>
        <authorList>
            <person name="Hensen N."/>
            <person name="Bonometti L."/>
            <person name="Westerberg I."/>
            <person name="Brannstrom I.O."/>
            <person name="Guillou S."/>
            <person name="Cros-Aarteil S."/>
            <person name="Calhoun S."/>
            <person name="Haridas S."/>
            <person name="Kuo A."/>
            <person name="Mondo S."/>
            <person name="Pangilinan J."/>
            <person name="Riley R."/>
            <person name="LaButti K."/>
            <person name="Andreopoulos B."/>
            <person name="Lipzen A."/>
            <person name="Chen C."/>
            <person name="Yan M."/>
            <person name="Daum C."/>
            <person name="Ng V."/>
            <person name="Clum A."/>
            <person name="Steindorff A."/>
            <person name="Ohm R.A."/>
            <person name="Martin F."/>
            <person name="Silar P."/>
            <person name="Natvig D.O."/>
            <person name="Lalanne C."/>
            <person name="Gautier V."/>
            <person name="Ament-Velasquez S.L."/>
            <person name="Kruys A."/>
            <person name="Hutchinson M.I."/>
            <person name="Powell A.J."/>
            <person name="Barry K."/>
            <person name="Miller A.N."/>
            <person name="Grigoriev I.V."/>
            <person name="Debuchy R."/>
            <person name="Gladieux P."/>
            <person name="Hiltunen Thoren M."/>
            <person name="Johannesson H."/>
        </authorList>
    </citation>
    <scope>NUCLEOTIDE SEQUENCE</scope>
    <source>
        <strain evidence="2">CBS 359.72</strain>
    </source>
</reference>
<dbReference type="PANTHER" id="PTHR21310:SF48">
    <property type="entry name" value="AMINOGLYCOSIDE PHOSPHOTRANSFERASE DOMAIN-CONTAINING PROTEIN"/>
    <property type="match status" value="1"/>
</dbReference>
<accession>A0AAN7CMB4</accession>
<dbReference type="AlphaFoldDB" id="A0AAN7CMB4"/>
<dbReference type="Proteomes" id="UP001303647">
    <property type="component" value="Unassembled WGS sequence"/>
</dbReference>
<evidence type="ECO:0000313" key="3">
    <source>
        <dbReference type="Proteomes" id="UP001303647"/>
    </source>
</evidence>
<dbReference type="SUPFAM" id="SSF56112">
    <property type="entry name" value="Protein kinase-like (PK-like)"/>
    <property type="match status" value="1"/>
</dbReference>